<evidence type="ECO:0000313" key="5">
    <source>
        <dbReference type="Proteomes" id="UP001465755"/>
    </source>
</evidence>
<keyword evidence="5" id="KW-1185">Reference proteome</keyword>
<accession>A0AAW1PAJ5</accession>
<dbReference type="Gene3D" id="3.40.50.150">
    <property type="entry name" value="Vaccinia Virus protein VP39"/>
    <property type="match status" value="1"/>
</dbReference>
<evidence type="ECO:0000256" key="3">
    <source>
        <dbReference type="ARBA" id="ARBA00022679"/>
    </source>
</evidence>
<evidence type="ECO:0008006" key="6">
    <source>
        <dbReference type="Google" id="ProtNLM"/>
    </source>
</evidence>
<evidence type="ECO:0000256" key="2">
    <source>
        <dbReference type="ARBA" id="ARBA00022603"/>
    </source>
</evidence>
<evidence type="ECO:0000313" key="4">
    <source>
        <dbReference type="EMBL" id="KAK9805047.1"/>
    </source>
</evidence>
<dbReference type="GO" id="GO:0008168">
    <property type="term" value="F:methyltransferase activity"/>
    <property type="evidence" value="ECO:0007669"/>
    <property type="project" value="UniProtKB-KW"/>
</dbReference>
<dbReference type="AlphaFoldDB" id="A0AAW1PAJ5"/>
<dbReference type="Pfam" id="PF04072">
    <property type="entry name" value="LCM"/>
    <property type="match status" value="1"/>
</dbReference>
<dbReference type="EMBL" id="JALJOQ010000046">
    <property type="protein sequence ID" value="KAK9805047.1"/>
    <property type="molecule type" value="Genomic_DNA"/>
</dbReference>
<dbReference type="InterPro" id="IPR029063">
    <property type="entry name" value="SAM-dependent_MTases_sf"/>
</dbReference>
<dbReference type="InterPro" id="IPR007213">
    <property type="entry name" value="Ppm1/Ppm2/Tcmp"/>
</dbReference>
<dbReference type="InterPro" id="IPR011610">
    <property type="entry name" value="SAM_mthyl_Trfase_ML2640-like"/>
</dbReference>
<dbReference type="PANTHER" id="PTHR43619">
    <property type="entry name" value="S-ADENOSYL-L-METHIONINE-DEPENDENT METHYLTRANSFERASE YKTD-RELATED"/>
    <property type="match status" value="1"/>
</dbReference>
<comment type="caution">
    <text evidence="4">The sequence shown here is derived from an EMBL/GenBank/DDBJ whole genome shotgun (WGS) entry which is preliminary data.</text>
</comment>
<keyword evidence="2" id="KW-0489">Methyltransferase</keyword>
<dbReference type="PANTHER" id="PTHR43619:SF2">
    <property type="entry name" value="S-ADENOSYL-L-METHIONINE-DEPENDENT METHYLTRANSFERASES SUPERFAMILY PROTEIN"/>
    <property type="match status" value="1"/>
</dbReference>
<dbReference type="Proteomes" id="UP001465755">
    <property type="component" value="Unassembled WGS sequence"/>
</dbReference>
<keyword evidence="3" id="KW-0808">Transferase</keyword>
<dbReference type="GO" id="GO:0032259">
    <property type="term" value="P:methylation"/>
    <property type="evidence" value="ECO:0007669"/>
    <property type="project" value="UniProtKB-KW"/>
</dbReference>
<reference evidence="4 5" key="1">
    <citation type="journal article" date="2024" name="Nat. Commun.">
        <title>Phylogenomics reveals the evolutionary origins of lichenization in chlorophyte algae.</title>
        <authorList>
            <person name="Puginier C."/>
            <person name="Libourel C."/>
            <person name="Otte J."/>
            <person name="Skaloud P."/>
            <person name="Haon M."/>
            <person name="Grisel S."/>
            <person name="Petersen M."/>
            <person name="Berrin J.G."/>
            <person name="Delaux P.M."/>
            <person name="Dal Grande F."/>
            <person name="Keller J."/>
        </authorList>
    </citation>
    <scope>NUCLEOTIDE SEQUENCE [LARGE SCALE GENOMIC DNA]</scope>
    <source>
        <strain evidence="4 5">SAG 2036</strain>
    </source>
</reference>
<proteinExistence type="inferred from homology"/>
<name>A0AAW1PAJ5_9CHLO</name>
<gene>
    <name evidence="4" type="ORF">WJX73_006965</name>
</gene>
<protein>
    <recommendedName>
        <fullName evidence="6">S-adenosyl-L-methionine-dependent methyltransferase</fullName>
    </recommendedName>
</protein>
<organism evidence="4 5">
    <name type="scientific">Symbiochloris irregularis</name>
    <dbReference type="NCBI Taxonomy" id="706552"/>
    <lineage>
        <taxon>Eukaryota</taxon>
        <taxon>Viridiplantae</taxon>
        <taxon>Chlorophyta</taxon>
        <taxon>core chlorophytes</taxon>
        <taxon>Trebouxiophyceae</taxon>
        <taxon>Trebouxiales</taxon>
        <taxon>Trebouxiaceae</taxon>
        <taxon>Symbiochloris</taxon>
    </lineage>
</organism>
<evidence type="ECO:0000256" key="1">
    <source>
        <dbReference type="ARBA" id="ARBA00008138"/>
    </source>
</evidence>
<dbReference type="SUPFAM" id="SSF53335">
    <property type="entry name" value="S-adenosyl-L-methionine-dependent methyltransferases"/>
    <property type="match status" value="1"/>
</dbReference>
<comment type="similarity">
    <text evidence="1">Belongs to the UPF0677 family.</text>
</comment>
<sequence>MTDSKTESVQEGAVDEAELSNFVSWTSRLVAACRAIETAEPDAVCSDPLAQHFAGAKAMDYVGTFAREQPQQAAAMLIGLPAKPGQKRRVSGIAVRTCYFDLAILAACNGNSSFAGIECTQPIRQVVLLGAGQDARPWRLQLPSGVRCYEVDQSDVVRAKEILLGRMGAALQTEDNASAQFPLAAAECHRLSADLTLDGWPAALEAKGFQKSQPTLWHAEGLLNYLSAAAVEKLLRDLSQTSAPGSLFTATMIADTTLVDQAARHTEQRFRERYSSVWGAPTPPDKTKGFMASCGWRVLEMTEMREAAQAVAPSMQCHFFQQEKEGDFLYYFVTAAVALHTGS</sequence>
<dbReference type="NCBIfam" id="TIGR00027">
    <property type="entry name" value="mthyl_TIGR00027"/>
    <property type="match status" value="1"/>
</dbReference>